<dbReference type="EMBL" id="CAJVCH010040723">
    <property type="protein sequence ID" value="CAG7716730.1"/>
    <property type="molecule type" value="Genomic_DNA"/>
</dbReference>
<name>A0A8J2NW76_9HEXA</name>
<reference evidence="1" key="1">
    <citation type="submission" date="2021-06" db="EMBL/GenBank/DDBJ databases">
        <authorList>
            <person name="Hodson N. C."/>
            <person name="Mongue J. A."/>
            <person name="Jaron S. K."/>
        </authorList>
    </citation>
    <scope>NUCLEOTIDE SEQUENCE</scope>
</reference>
<dbReference type="AlphaFoldDB" id="A0A8J2NW76"/>
<sequence length="30" mass="3268">VAPLDILLENVYRLGSTFCQDNLEATTSAL</sequence>
<accession>A0A8J2NW76</accession>
<keyword evidence="2" id="KW-1185">Reference proteome</keyword>
<feature type="non-terminal residue" evidence="1">
    <location>
        <position position="1"/>
    </location>
</feature>
<organism evidence="1 2">
    <name type="scientific">Allacma fusca</name>
    <dbReference type="NCBI Taxonomy" id="39272"/>
    <lineage>
        <taxon>Eukaryota</taxon>
        <taxon>Metazoa</taxon>
        <taxon>Ecdysozoa</taxon>
        <taxon>Arthropoda</taxon>
        <taxon>Hexapoda</taxon>
        <taxon>Collembola</taxon>
        <taxon>Symphypleona</taxon>
        <taxon>Sminthuridae</taxon>
        <taxon>Allacma</taxon>
    </lineage>
</organism>
<protein>
    <submittedName>
        <fullName evidence="1">Uncharacterized protein</fullName>
    </submittedName>
</protein>
<gene>
    <name evidence="1" type="ORF">AFUS01_LOCUS6223</name>
</gene>
<dbReference type="Proteomes" id="UP000708208">
    <property type="component" value="Unassembled WGS sequence"/>
</dbReference>
<evidence type="ECO:0000313" key="2">
    <source>
        <dbReference type="Proteomes" id="UP000708208"/>
    </source>
</evidence>
<comment type="caution">
    <text evidence="1">The sequence shown here is derived from an EMBL/GenBank/DDBJ whole genome shotgun (WGS) entry which is preliminary data.</text>
</comment>
<proteinExistence type="predicted"/>
<evidence type="ECO:0000313" key="1">
    <source>
        <dbReference type="EMBL" id="CAG7716730.1"/>
    </source>
</evidence>